<dbReference type="RefSeq" id="WP_109668513.1">
    <property type="nucleotide sequence ID" value="NZ_QGGW01000005.1"/>
</dbReference>
<dbReference type="Proteomes" id="UP000245708">
    <property type="component" value="Unassembled WGS sequence"/>
</dbReference>
<dbReference type="AlphaFoldDB" id="A0A316GGN8"/>
<evidence type="ECO:0000313" key="2">
    <source>
        <dbReference type="EMBL" id="PWK60209.1"/>
    </source>
</evidence>
<protein>
    <submittedName>
        <fullName evidence="2">Uncharacterized protein</fullName>
    </submittedName>
</protein>
<sequence>MKNLFLVTAAALAITAPAFAQNQLETSLGVSAGSFTTAELVQLERAYEENDQTLVNFILSGGSNLDAATSERRGVAAAIERAIEEGDNAHARNLQAVRGVGAADTSVSTRNEAGRNDWLAQVADDLGVNAADFTRGELIALARFEEEGDRIAVNGIISRVRN</sequence>
<name>A0A316GGN8_9RHOB</name>
<proteinExistence type="predicted"/>
<keyword evidence="3" id="KW-1185">Reference proteome</keyword>
<dbReference type="EMBL" id="QGGW01000005">
    <property type="protein sequence ID" value="PWK60209.1"/>
    <property type="molecule type" value="Genomic_DNA"/>
</dbReference>
<reference evidence="2 3" key="1">
    <citation type="submission" date="2018-05" db="EMBL/GenBank/DDBJ databases">
        <title>Genomic Encyclopedia of Type Strains, Phase IV (KMG-IV): sequencing the most valuable type-strain genomes for metagenomic binning, comparative biology and taxonomic classification.</title>
        <authorList>
            <person name="Goeker M."/>
        </authorList>
    </citation>
    <scope>NUCLEOTIDE SEQUENCE [LARGE SCALE GENOMIC DNA]</scope>
    <source>
        <strain evidence="2 3">DSM 16097</strain>
    </source>
</reference>
<evidence type="ECO:0000313" key="3">
    <source>
        <dbReference type="Proteomes" id="UP000245708"/>
    </source>
</evidence>
<accession>A0A316GGN8</accession>
<dbReference type="OrthoDB" id="7865864at2"/>
<organism evidence="2 3">
    <name type="scientific">Roseicyclus mahoneyensis</name>
    <dbReference type="NCBI Taxonomy" id="164332"/>
    <lineage>
        <taxon>Bacteria</taxon>
        <taxon>Pseudomonadati</taxon>
        <taxon>Pseudomonadota</taxon>
        <taxon>Alphaproteobacteria</taxon>
        <taxon>Rhodobacterales</taxon>
        <taxon>Roseobacteraceae</taxon>
        <taxon>Roseicyclus</taxon>
    </lineage>
</organism>
<gene>
    <name evidence="2" type="ORF">C7455_105193</name>
</gene>
<feature type="signal peptide" evidence="1">
    <location>
        <begin position="1"/>
        <end position="20"/>
    </location>
</feature>
<comment type="caution">
    <text evidence="2">The sequence shown here is derived from an EMBL/GenBank/DDBJ whole genome shotgun (WGS) entry which is preliminary data.</text>
</comment>
<keyword evidence="1" id="KW-0732">Signal</keyword>
<feature type="chain" id="PRO_5016425489" evidence="1">
    <location>
        <begin position="21"/>
        <end position="162"/>
    </location>
</feature>
<evidence type="ECO:0000256" key="1">
    <source>
        <dbReference type="SAM" id="SignalP"/>
    </source>
</evidence>